<organism evidence="5 6">
    <name type="scientific">Pseudoloma neurophilia</name>
    <dbReference type="NCBI Taxonomy" id="146866"/>
    <lineage>
        <taxon>Eukaryota</taxon>
        <taxon>Fungi</taxon>
        <taxon>Fungi incertae sedis</taxon>
        <taxon>Microsporidia</taxon>
        <taxon>Pseudoloma</taxon>
    </lineage>
</organism>
<dbReference type="InterPro" id="IPR000994">
    <property type="entry name" value="Pept_M24"/>
</dbReference>
<dbReference type="OrthoDB" id="7848262at2759"/>
<dbReference type="Pfam" id="PF00557">
    <property type="entry name" value="Peptidase_M24"/>
    <property type="match status" value="1"/>
</dbReference>
<dbReference type="GO" id="GO:0008235">
    <property type="term" value="F:metalloexopeptidase activity"/>
    <property type="evidence" value="ECO:0007669"/>
    <property type="project" value="TreeGrafter"/>
</dbReference>
<protein>
    <submittedName>
        <fullName evidence="5">Methionine aminopeptidase, type II</fullName>
    </submittedName>
</protein>
<keyword evidence="6" id="KW-1185">Reference proteome</keyword>
<dbReference type="AlphaFoldDB" id="A0A0R0LWJ0"/>
<dbReference type="Gene3D" id="1.10.10.10">
    <property type="entry name" value="Winged helix-like DNA-binding domain superfamily/Winged helix DNA-binding domain"/>
    <property type="match status" value="1"/>
</dbReference>
<dbReference type="GO" id="GO:0005737">
    <property type="term" value="C:cytoplasm"/>
    <property type="evidence" value="ECO:0007669"/>
    <property type="project" value="TreeGrafter"/>
</dbReference>
<evidence type="ECO:0000256" key="2">
    <source>
        <dbReference type="ARBA" id="ARBA00022670"/>
    </source>
</evidence>
<dbReference type="InterPro" id="IPR036388">
    <property type="entry name" value="WH-like_DNA-bd_sf"/>
</dbReference>
<accession>A0A0R0LWJ0</accession>
<evidence type="ECO:0000259" key="4">
    <source>
        <dbReference type="Pfam" id="PF00557"/>
    </source>
</evidence>
<dbReference type="Gene3D" id="3.90.230.10">
    <property type="entry name" value="Creatinase/methionine aminopeptidase superfamily"/>
    <property type="match status" value="1"/>
</dbReference>
<dbReference type="Proteomes" id="UP000051530">
    <property type="component" value="Unassembled WGS sequence"/>
</dbReference>
<evidence type="ECO:0000256" key="1">
    <source>
        <dbReference type="ARBA" id="ARBA00022438"/>
    </source>
</evidence>
<keyword evidence="3" id="KW-0378">Hydrolase</keyword>
<dbReference type="InterPro" id="IPR018349">
    <property type="entry name" value="Pept_M24A_MAP2_BS"/>
</dbReference>
<keyword evidence="1 5" id="KW-0031">Aminopeptidase</keyword>
<dbReference type="PANTHER" id="PTHR45777">
    <property type="entry name" value="METHIONINE AMINOPEPTIDASE 2"/>
    <property type="match status" value="1"/>
</dbReference>
<evidence type="ECO:0000313" key="5">
    <source>
        <dbReference type="EMBL" id="KRH93724.1"/>
    </source>
</evidence>
<feature type="domain" description="Peptidase M24" evidence="4">
    <location>
        <begin position="78"/>
        <end position="300"/>
    </location>
</feature>
<comment type="caution">
    <text evidence="5">The sequence shown here is derived from an EMBL/GenBank/DDBJ whole genome shotgun (WGS) entry which is preliminary data.</text>
</comment>
<dbReference type="GO" id="GO:0004177">
    <property type="term" value="F:aminopeptidase activity"/>
    <property type="evidence" value="ECO:0007669"/>
    <property type="project" value="UniProtKB-KW"/>
</dbReference>
<dbReference type="PROSITE" id="PS01202">
    <property type="entry name" value="MAP_2"/>
    <property type="match status" value="1"/>
</dbReference>
<dbReference type="GO" id="GO:0006508">
    <property type="term" value="P:proteolysis"/>
    <property type="evidence" value="ECO:0007669"/>
    <property type="project" value="UniProtKB-KW"/>
</dbReference>
<sequence length="458" mass="52048">MSKTPEIFKIRDLSIDDVPIEKIEQKNQTYNDCDAEWWEKIDQILEKTEFLPLDKIYTSTDAISSDRVRHHGDNLNHARRAAEAHRRIRKELMDLQPGTPYNFICTLVQQMTTKMLKGEKNDGLGFPTGISVNDCAAHYSSNLKVADKKDDQIKKETQSTLIRQSVFSSKVNDEVIKSSDVIKIDYGCHSNGNIIDSAFTLIWDDKFRPILNASKEATNKAINYLGVDCLVSEIGREISEVIGSYEMEIDGQMLPIQAVKNLNGHSIAPYIIHAGISIPNIYDEYNNQRLKSDTFYALETFATTGNGIVRDGPNSTHFMLGKRNTLPADPFNKKILETIKEKIGTLPFSQRFVKRILLNEKIVTIESDEKNSNIYKTTENIENDKKQKKAKNKNNFNFADHLSFNKALITALSSLTALKILDGYPPLYDNPRSTVSQFEHTIWLDEHGKEIVSKGMDY</sequence>
<dbReference type="EMBL" id="LGUB01000237">
    <property type="protein sequence ID" value="KRH93724.1"/>
    <property type="molecule type" value="Genomic_DNA"/>
</dbReference>
<dbReference type="PANTHER" id="PTHR45777:SF2">
    <property type="entry name" value="METHIONINE AMINOPEPTIDASE 2"/>
    <property type="match status" value="1"/>
</dbReference>
<name>A0A0R0LWJ0_9MICR</name>
<keyword evidence="2" id="KW-0645">Protease</keyword>
<dbReference type="InterPro" id="IPR050247">
    <property type="entry name" value="Met_Aminopeptidase_Type2"/>
</dbReference>
<reference evidence="5 6" key="1">
    <citation type="submission" date="2015-07" db="EMBL/GenBank/DDBJ databases">
        <title>The genome of Pseudoloma neurophilia, a relevant intracellular parasite of the zebrafish.</title>
        <authorList>
            <person name="Ndikumana S."/>
            <person name="Pelin A."/>
            <person name="Sanders J."/>
            <person name="Corradi N."/>
        </authorList>
    </citation>
    <scope>NUCLEOTIDE SEQUENCE [LARGE SCALE GENOMIC DNA]</scope>
    <source>
        <strain evidence="5 6">MK1</strain>
    </source>
</reference>
<dbReference type="SUPFAM" id="SSF55920">
    <property type="entry name" value="Creatinase/aminopeptidase"/>
    <property type="match status" value="1"/>
</dbReference>
<dbReference type="InterPro" id="IPR036005">
    <property type="entry name" value="Creatinase/aminopeptidase-like"/>
</dbReference>
<proteinExistence type="predicted"/>
<dbReference type="VEuPathDB" id="MicrosporidiaDB:M153_6230002672"/>
<gene>
    <name evidence="5" type="ORF">M153_6230002672</name>
</gene>
<evidence type="ECO:0000313" key="6">
    <source>
        <dbReference type="Proteomes" id="UP000051530"/>
    </source>
</evidence>
<evidence type="ECO:0000256" key="3">
    <source>
        <dbReference type="ARBA" id="ARBA00022801"/>
    </source>
</evidence>